<dbReference type="EMBL" id="CAJOBQ010004153">
    <property type="protein sequence ID" value="CAF4628646.1"/>
    <property type="molecule type" value="Genomic_DNA"/>
</dbReference>
<organism evidence="1 3">
    <name type="scientific">Rotaria socialis</name>
    <dbReference type="NCBI Taxonomy" id="392032"/>
    <lineage>
        <taxon>Eukaryota</taxon>
        <taxon>Metazoa</taxon>
        <taxon>Spiralia</taxon>
        <taxon>Gnathifera</taxon>
        <taxon>Rotifera</taxon>
        <taxon>Eurotatoria</taxon>
        <taxon>Bdelloidea</taxon>
        <taxon>Philodinida</taxon>
        <taxon>Philodinidae</taxon>
        <taxon>Rotaria</taxon>
    </lineage>
</organism>
<protein>
    <submittedName>
        <fullName evidence="1">Uncharacterized protein</fullName>
    </submittedName>
</protein>
<dbReference type="Pfam" id="PF15785">
    <property type="entry name" value="SMG1"/>
    <property type="match status" value="1"/>
</dbReference>
<sequence>MNSPYLGAFTTHCFNLILGYILVNHQMPRMCATTWLERLFQSCQRTSNNQSSKDEHLSEDQHRLLRYEKLLHFGNDAFIRFRAIWKCARFCAMNKLKIPLGKPQETFLALEETLRYFTWPIDNNTKKVEASSSEQTSCSSTSTSTINHPIILSSSGEINVSTDKGDWWCDLHCCGLLLQLIQVLEMCMHNANKGVALSLPQLPKTSEFEFVKVSFVQSLIKLHNSMAIHGIYGCLKNIHQLDWSWIQACERKAAGNLDQAAYE</sequence>
<gene>
    <name evidence="1" type="ORF">FME351_LOCUS4311</name>
    <name evidence="2" type="ORF">TSG867_LOCUS29465</name>
</gene>
<dbReference type="Proteomes" id="UP000663869">
    <property type="component" value="Unassembled WGS sequence"/>
</dbReference>
<name>A0A817VH28_9BILA</name>
<evidence type="ECO:0000313" key="2">
    <source>
        <dbReference type="EMBL" id="CAF4628646.1"/>
    </source>
</evidence>
<reference evidence="1" key="1">
    <citation type="submission" date="2021-02" db="EMBL/GenBank/DDBJ databases">
        <authorList>
            <person name="Nowell W R."/>
        </authorList>
    </citation>
    <scope>NUCLEOTIDE SEQUENCE</scope>
</reference>
<dbReference type="GO" id="GO:0000184">
    <property type="term" value="P:nuclear-transcribed mRNA catabolic process, nonsense-mediated decay"/>
    <property type="evidence" value="ECO:0007669"/>
    <property type="project" value="InterPro"/>
</dbReference>
<dbReference type="GO" id="GO:0004674">
    <property type="term" value="F:protein serine/threonine kinase activity"/>
    <property type="evidence" value="ECO:0007669"/>
    <property type="project" value="InterPro"/>
</dbReference>
<dbReference type="InterPro" id="IPR031559">
    <property type="entry name" value="SMG1"/>
</dbReference>
<proteinExistence type="predicted"/>
<accession>A0A817VH28</accession>
<dbReference type="EMBL" id="CAJNYU010000323">
    <property type="protein sequence ID" value="CAF3349064.1"/>
    <property type="molecule type" value="Genomic_DNA"/>
</dbReference>
<evidence type="ECO:0000313" key="1">
    <source>
        <dbReference type="EMBL" id="CAF3349064.1"/>
    </source>
</evidence>
<evidence type="ECO:0000313" key="3">
    <source>
        <dbReference type="Proteomes" id="UP000663869"/>
    </source>
</evidence>
<comment type="caution">
    <text evidence="1">The sequence shown here is derived from an EMBL/GenBank/DDBJ whole genome shotgun (WGS) entry which is preliminary data.</text>
</comment>
<dbReference type="AlphaFoldDB" id="A0A817VH28"/>
<dbReference type="Proteomes" id="UP000663862">
    <property type="component" value="Unassembled WGS sequence"/>
</dbReference>